<dbReference type="Pfam" id="PF09250">
    <property type="entry name" value="Prim-Pol"/>
    <property type="match status" value="1"/>
</dbReference>
<evidence type="ECO:0000313" key="3">
    <source>
        <dbReference type="Proteomes" id="UP000321353"/>
    </source>
</evidence>
<proteinExistence type="predicted"/>
<organism evidence="2 3">
    <name type="scientific">Stieleria maiorica</name>
    <dbReference type="NCBI Taxonomy" id="2795974"/>
    <lineage>
        <taxon>Bacteria</taxon>
        <taxon>Pseudomonadati</taxon>
        <taxon>Planctomycetota</taxon>
        <taxon>Planctomycetia</taxon>
        <taxon>Pirellulales</taxon>
        <taxon>Pirellulaceae</taxon>
        <taxon>Stieleria</taxon>
    </lineage>
</organism>
<gene>
    <name evidence="2" type="ORF">Mal15_56770</name>
</gene>
<evidence type="ECO:0000259" key="1">
    <source>
        <dbReference type="SMART" id="SM00943"/>
    </source>
</evidence>
<dbReference type="EMBL" id="CP036264">
    <property type="protein sequence ID" value="QEG01600.1"/>
    <property type="molecule type" value="Genomic_DNA"/>
</dbReference>
<dbReference type="Proteomes" id="UP000321353">
    <property type="component" value="Chromosome"/>
</dbReference>
<sequence length="334" mass="36469">MNTELFELMLDFVDNGVSVLPIATDGTKKPFSQLLPVVGGKSSWLPFQSRLPVCAEMRDWTKHKIGFGLVCGRVSRGVEVLDFDELADAVFPRWLGKLPVLIRHGLCVVETPSHGYHVIYRSDRVCRSEKIAMTANDENGHRKTIIESRGEGAYIVAAGSPVETHISGRPYCQVMGLPLPTIPVVSQEERTAMWVAAASFDERQANSVTESVIKRRANQYRAAAGAISELDTSTPWGDFSARANWADILLPHGWTSRDGINWTRPGKRHGTSAKLVKAMDGTTVLTVFSGNAGVLAPVSGDHQTWNPFSAFVALEHGGDRKLAAVAARRMGYGV</sequence>
<dbReference type="AlphaFoldDB" id="A0A5B9MMG0"/>
<name>A0A5B9MMG0_9BACT</name>
<keyword evidence="3" id="KW-1185">Reference proteome</keyword>
<dbReference type="InterPro" id="IPR015330">
    <property type="entry name" value="DNA_primase/pol_bifunc_N"/>
</dbReference>
<protein>
    <recommendedName>
        <fullName evidence="1">DNA primase/polymerase bifunctional N-terminal domain-containing protein</fullName>
    </recommendedName>
</protein>
<accession>A0A5B9MMG0</accession>
<dbReference type="SMART" id="SM00943">
    <property type="entry name" value="Prim-Pol"/>
    <property type="match status" value="1"/>
</dbReference>
<evidence type="ECO:0000313" key="2">
    <source>
        <dbReference type="EMBL" id="QEG01600.1"/>
    </source>
</evidence>
<dbReference type="SUPFAM" id="SSF56747">
    <property type="entry name" value="Prim-pol domain"/>
    <property type="match status" value="1"/>
</dbReference>
<feature type="domain" description="DNA primase/polymerase bifunctional N-terminal" evidence="1">
    <location>
        <begin position="9"/>
        <end position="179"/>
    </location>
</feature>
<dbReference type="KEGG" id="smam:Mal15_56770"/>
<reference evidence="2 3" key="1">
    <citation type="submission" date="2019-02" db="EMBL/GenBank/DDBJ databases">
        <title>Planctomycetal bacteria perform biofilm scaping via a novel small molecule.</title>
        <authorList>
            <person name="Jeske O."/>
            <person name="Boedeker C."/>
            <person name="Wiegand S."/>
            <person name="Breitling P."/>
            <person name="Kallscheuer N."/>
            <person name="Jogler M."/>
            <person name="Rohde M."/>
            <person name="Petersen J."/>
            <person name="Medema M.H."/>
            <person name="Surup F."/>
            <person name="Jogler C."/>
        </authorList>
    </citation>
    <scope>NUCLEOTIDE SEQUENCE [LARGE SCALE GENOMIC DNA]</scope>
    <source>
        <strain evidence="2 3">Mal15</strain>
    </source>
</reference>
<dbReference type="RefSeq" id="WP_147870659.1">
    <property type="nucleotide sequence ID" value="NZ_CP036264.1"/>
</dbReference>